<dbReference type="InterPro" id="IPR013785">
    <property type="entry name" value="Aldolase_TIM"/>
</dbReference>
<accession>A0AAV5RNV5</accession>
<feature type="domain" description="Dihydroorotate dehydrogenase catalytic" evidence="12">
    <location>
        <begin position="101"/>
        <end position="398"/>
    </location>
</feature>
<evidence type="ECO:0000313" key="13">
    <source>
        <dbReference type="EMBL" id="GMM53118.1"/>
    </source>
</evidence>
<dbReference type="NCBIfam" id="TIGR01036">
    <property type="entry name" value="pyrD_sub2"/>
    <property type="match status" value="1"/>
</dbReference>
<gene>
    <name evidence="13" type="ORF">DASB73_040810</name>
</gene>
<evidence type="ECO:0000256" key="4">
    <source>
        <dbReference type="ARBA" id="ARBA00012791"/>
    </source>
</evidence>
<dbReference type="Proteomes" id="UP001362899">
    <property type="component" value="Unassembled WGS sequence"/>
</dbReference>
<dbReference type="InterPro" id="IPR050074">
    <property type="entry name" value="DHO_dehydrogenase"/>
</dbReference>
<keyword evidence="11" id="KW-0999">Mitochondrion inner membrane</keyword>
<dbReference type="InterPro" id="IPR005720">
    <property type="entry name" value="Dihydroorotate_DH_cat"/>
</dbReference>
<dbReference type="Pfam" id="PF01180">
    <property type="entry name" value="DHO_dh"/>
    <property type="match status" value="1"/>
</dbReference>
<keyword evidence="11" id="KW-0496">Mitochondrion</keyword>
<evidence type="ECO:0000256" key="2">
    <source>
        <dbReference type="ARBA" id="ARBA00005161"/>
    </source>
</evidence>
<name>A0AAV5RNV5_STABA</name>
<dbReference type="PANTHER" id="PTHR48109:SF4">
    <property type="entry name" value="DIHYDROOROTATE DEHYDROGENASE (QUINONE), MITOCHONDRIAL"/>
    <property type="match status" value="1"/>
</dbReference>
<evidence type="ECO:0000256" key="3">
    <source>
        <dbReference type="ARBA" id="ARBA00005359"/>
    </source>
</evidence>
<keyword evidence="8 11" id="KW-0560">Oxidoreductase</keyword>
<evidence type="ECO:0000256" key="9">
    <source>
        <dbReference type="ARBA" id="ARBA00023136"/>
    </source>
</evidence>
<dbReference type="InterPro" id="IPR001295">
    <property type="entry name" value="Dihydroorotate_DH_CS"/>
</dbReference>
<dbReference type="Gene3D" id="3.20.20.70">
    <property type="entry name" value="Aldolase class I"/>
    <property type="match status" value="1"/>
</dbReference>
<reference evidence="13 14" key="1">
    <citation type="journal article" date="2023" name="Elife">
        <title>Identification of key yeast species and microbe-microbe interactions impacting larval growth of Drosophila in the wild.</title>
        <authorList>
            <person name="Mure A."/>
            <person name="Sugiura Y."/>
            <person name="Maeda R."/>
            <person name="Honda K."/>
            <person name="Sakurai N."/>
            <person name="Takahashi Y."/>
            <person name="Watada M."/>
            <person name="Katoh T."/>
            <person name="Gotoh A."/>
            <person name="Gotoh Y."/>
            <person name="Taniguchi I."/>
            <person name="Nakamura K."/>
            <person name="Hayashi T."/>
            <person name="Katayama T."/>
            <person name="Uemura T."/>
            <person name="Hattori Y."/>
        </authorList>
    </citation>
    <scope>NUCLEOTIDE SEQUENCE [LARGE SCALE GENOMIC DNA]</scope>
    <source>
        <strain evidence="13 14">SB-73</strain>
    </source>
</reference>
<comment type="caution">
    <text evidence="13">The sequence shown here is derived from an EMBL/GenBank/DDBJ whole genome shotgun (WGS) entry which is preliminary data.</text>
</comment>
<comment type="pathway">
    <text evidence="2 11">Pyrimidine metabolism; UMP biosynthesis via de novo pathway; orotate from (S)-dihydroorotate (quinone route): step 1/1.</text>
</comment>
<dbReference type="PANTHER" id="PTHR48109">
    <property type="entry name" value="DIHYDROOROTATE DEHYDROGENASE (QUINONE), MITOCHONDRIAL-RELATED"/>
    <property type="match status" value="1"/>
</dbReference>
<dbReference type="EMBL" id="BTGC01000008">
    <property type="protein sequence ID" value="GMM53118.1"/>
    <property type="molecule type" value="Genomic_DNA"/>
</dbReference>
<dbReference type="AlphaFoldDB" id="A0AAV5RNV5"/>
<dbReference type="GO" id="GO:0006207">
    <property type="term" value="P:'de novo' pyrimidine nucleobase biosynthetic process"/>
    <property type="evidence" value="ECO:0007669"/>
    <property type="project" value="InterPro"/>
</dbReference>
<dbReference type="PROSITE" id="PS00911">
    <property type="entry name" value="DHODEHASE_1"/>
    <property type="match status" value="1"/>
</dbReference>
<dbReference type="EC" id="1.3.5.2" evidence="4 11"/>
<evidence type="ECO:0000256" key="1">
    <source>
        <dbReference type="ARBA" id="ARBA00004370"/>
    </source>
</evidence>
<evidence type="ECO:0000259" key="12">
    <source>
        <dbReference type="Pfam" id="PF01180"/>
    </source>
</evidence>
<evidence type="ECO:0000256" key="7">
    <source>
        <dbReference type="ARBA" id="ARBA00022643"/>
    </source>
</evidence>
<organism evidence="13 14">
    <name type="scientific">Starmerella bacillaris</name>
    <name type="common">Yeast</name>
    <name type="synonym">Candida zemplinina</name>
    <dbReference type="NCBI Taxonomy" id="1247836"/>
    <lineage>
        <taxon>Eukaryota</taxon>
        <taxon>Fungi</taxon>
        <taxon>Dikarya</taxon>
        <taxon>Ascomycota</taxon>
        <taxon>Saccharomycotina</taxon>
        <taxon>Dipodascomycetes</taxon>
        <taxon>Dipodascales</taxon>
        <taxon>Trichomonascaceae</taxon>
        <taxon>Starmerella</taxon>
    </lineage>
</organism>
<keyword evidence="7 11" id="KW-0288">FMN</keyword>
<dbReference type="GO" id="GO:0009220">
    <property type="term" value="P:pyrimidine ribonucleotide biosynthetic process"/>
    <property type="evidence" value="ECO:0007669"/>
    <property type="project" value="TreeGrafter"/>
</dbReference>
<dbReference type="PROSITE" id="PS00912">
    <property type="entry name" value="DHODEHASE_2"/>
    <property type="match status" value="1"/>
</dbReference>
<dbReference type="GO" id="GO:0106430">
    <property type="term" value="F:dihydroorotate dehydrogenase (quinone) activity"/>
    <property type="evidence" value="ECO:0007669"/>
    <property type="project" value="UniProtKB-EC"/>
</dbReference>
<evidence type="ECO:0000256" key="5">
    <source>
        <dbReference type="ARBA" id="ARBA00017599"/>
    </source>
</evidence>
<sequence length="410" mass="43625">MARIFKLKTLGALTALGTAGALVYFHDPRASAFKYIVMPAGRLLVPDGELAHNLTITYFKLPFIKPQLPKKWLSLVDPEHKLEQTVCDKPASSSVPRDSRVRSLKLATPVGIAAGFDKGANVIDTLFGLGFSWVEIGSVTPLEQPGNPRPRVFRLVKDKAFVNRFGFNSEGHAVVADRIRALGPLKGKGANPDGKVLAVNLGKNKTGDEVEDYVKGVHTFGELADALVVNVSSPNTPGLRDLQDGGKLGGLLTRLVKERNSLKLNELPPLLVKIAPDLSVDQVKAIASAVKSSGIDGVVVGNTTIQRPEELKSSPELIAETGGLSGPPVKPFEIKVLKALRAELGPDLTVIGCGGVSTADDALEFAKSGADLVQLYTSLAYDGPGVPSLLTEDLIKKLGSQTWSQYTGRS</sequence>
<dbReference type="SUPFAM" id="SSF51395">
    <property type="entry name" value="FMN-linked oxidoreductases"/>
    <property type="match status" value="1"/>
</dbReference>
<evidence type="ECO:0000256" key="8">
    <source>
        <dbReference type="ARBA" id="ARBA00023002"/>
    </source>
</evidence>
<keyword evidence="14" id="KW-1185">Reference proteome</keyword>
<dbReference type="InterPro" id="IPR005719">
    <property type="entry name" value="Dihydroorotate_DH_2"/>
</dbReference>
<evidence type="ECO:0000256" key="11">
    <source>
        <dbReference type="RuleBase" id="RU361255"/>
    </source>
</evidence>
<keyword evidence="9" id="KW-0472">Membrane</keyword>
<dbReference type="GO" id="GO:0005743">
    <property type="term" value="C:mitochondrial inner membrane"/>
    <property type="evidence" value="ECO:0007669"/>
    <property type="project" value="UniProtKB-SubCell"/>
</dbReference>
<protein>
    <recommendedName>
        <fullName evidence="5 11">Dihydroorotate dehydrogenase (quinone), mitochondrial</fullName>
        <shortName evidence="11">DHOdehase</shortName>
        <ecNumber evidence="4 11">1.3.5.2</ecNumber>
    </recommendedName>
</protein>
<evidence type="ECO:0000256" key="10">
    <source>
        <dbReference type="ARBA" id="ARBA00048639"/>
    </source>
</evidence>
<comment type="catalytic activity">
    <reaction evidence="10 11">
        <text>(S)-dihydroorotate + a quinone = orotate + a quinol</text>
        <dbReference type="Rhea" id="RHEA:30187"/>
        <dbReference type="ChEBI" id="CHEBI:24646"/>
        <dbReference type="ChEBI" id="CHEBI:30839"/>
        <dbReference type="ChEBI" id="CHEBI:30864"/>
        <dbReference type="ChEBI" id="CHEBI:132124"/>
        <dbReference type="EC" id="1.3.5.2"/>
    </reaction>
</comment>
<comment type="subcellular location">
    <subcellularLocation>
        <location evidence="1">Membrane</location>
    </subcellularLocation>
    <subcellularLocation>
        <location evidence="11">Mitochondrion inner membrane</location>
        <topology evidence="11">Single-pass membrane protein</topology>
    </subcellularLocation>
</comment>
<dbReference type="CDD" id="cd04738">
    <property type="entry name" value="DHOD_2_like"/>
    <property type="match status" value="1"/>
</dbReference>
<keyword evidence="6 11" id="KW-0285">Flavoprotein</keyword>
<dbReference type="NCBIfam" id="NF003652">
    <property type="entry name" value="PRK05286.2-5"/>
    <property type="match status" value="1"/>
</dbReference>
<comment type="similarity">
    <text evidence="3 11">Belongs to the dihydroorotate dehydrogenase family. Type 2 subfamily.</text>
</comment>
<evidence type="ECO:0000313" key="14">
    <source>
        <dbReference type="Proteomes" id="UP001362899"/>
    </source>
</evidence>
<comment type="cofactor">
    <cofactor evidence="11">
        <name>FMN</name>
        <dbReference type="ChEBI" id="CHEBI:58210"/>
    </cofactor>
    <text evidence="11">Binds 1 FMN per subunit.</text>
</comment>
<proteinExistence type="inferred from homology"/>
<evidence type="ECO:0000256" key="6">
    <source>
        <dbReference type="ARBA" id="ARBA00022630"/>
    </source>
</evidence>